<name>A0ABX7NJF4_9BACT</name>
<feature type="compositionally biased region" description="Basic and acidic residues" evidence="1">
    <location>
        <begin position="274"/>
        <end position="286"/>
    </location>
</feature>
<evidence type="ECO:0000256" key="1">
    <source>
        <dbReference type="SAM" id="MobiDB-lite"/>
    </source>
</evidence>
<protein>
    <recommendedName>
        <fullName evidence="4">Peptidase C39-like domain-containing protein</fullName>
    </recommendedName>
</protein>
<keyword evidence="3" id="KW-1185">Reference proteome</keyword>
<evidence type="ECO:0008006" key="4">
    <source>
        <dbReference type="Google" id="ProtNLM"/>
    </source>
</evidence>
<feature type="region of interest" description="Disordered" evidence="1">
    <location>
        <begin position="274"/>
        <end position="314"/>
    </location>
</feature>
<feature type="region of interest" description="Disordered" evidence="1">
    <location>
        <begin position="21"/>
        <end position="95"/>
    </location>
</feature>
<evidence type="ECO:0000313" key="3">
    <source>
        <dbReference type="Proteomes" id="UP000662747"/>
    </source>
</evidence>
<feature type="region of interest" description="Disordered" evidence="1">
    <location>
        <begin position="107"/>
        <end position="132"/>
    </location>
</feature>
<proteinExistence type="predicted"/>
<organism evidence="2 3">
    <name type="scientific">Pyxidicoccus parkwayensis</name>
    <dbReference type="NCBI Taxonomy" id="2813578"/>
    <lineage>
        <taxon>Bacteria</taxon>
        <taxon>Pseudomonadati</taxon>
        <taxon>Myxococcota</taxon>
        <taxon>Myxococcia</taxon>
        <taxon>Myxococcales</taxon>
        <taxon>Cystobacterineae</taxon>
        <taxon>Myxococcaceae</taxon>
        <taxon>Pyxidicoccus</taxon>
    </lineage>
</organism>
<dbReference type="Proteomes" id="UP000662747">
    <property type="component" value="Chromosome"/>
</dbReference>
<dbReference type="RefSeq" id="WP_206720559.1">
    <property type="nucleotide sequence ID" value="NZ_CP071090.1"/>
</dbReference>
<feature type="compositionally biased region" description="Basic and acidic residues" evidence="1">
    <location>
        <begin position="42"/>
        <end position="57"/>
    </location>
</feature>
<reference evidence="2 3" key="1">
    <citation type="submission" date="2021-02" db="EMBL/GenBank/DDBJ databases">
        <title>De Novo genome assembly of isolated myxobacteria.</title>
        <authorList>
            <person name="Stevens D.C."/>
        </authorList>
    </citation>
    <scope>NUCLEOTIDE SEQUENCE [LARGE SCALE GENOMIC DNA]</scope>
    <source>
        <strain evidence="3">SCPEA02</strain>
    </source>
</reference>
<feature type="compositionally biased region" description="Low complexity" evidence="1">
    <location>
        <begin position="24"/>
        <end position="37"/>
    </location>
</feature>
<evidence type="ECO:0000313" key="2">
    <source>
        <dbReference type="EMBL" id="QSQ18971.1"/>
    </source>
</evidence>
<dbReference type="EMBL" id="CP071090">
    <property type="protein sequence ID" value="QSQ18971.1"/>
    <property type="molecule type" value="Genomic_DNA"/>
</dbReference>
<sequence>MKLSPHLIPLTTSLRVRSLERAPHAPASAKPSEAPASRLSAYHRDSFERTSATRRDLPALNVPPARLANQPVNEAAEAQAKQQWRGDDSAVAQTTDTDCGEASLTQLNKAKGSGPSSVDAKRDEVRASEASARRAVQDRFDVNLVDGARPEEIGATLGSMGVGVTRGLTNYDPVAISDALKSGQFGMAMVDSQTLANSALPPEQRKEGTGALHWVTIDGYNHGELSHDPMDDKFRVKDPVNGSYWVGAKDLLKAMDVARIEHKNNGGMLLLENRPDVTTDAQREALARSNAEQTESLGKGNGIGSKRLSASESS</sequence>
<feature type="compositionally biased region" description="Basic and acidic residues" evidence="1">
    <location>
        <begin position="119"/>
        <end position="132"/>
    </location>
</feature>
<gene>
    <name evidence="2" type="ORF">JY651_26855</name>
</gene>
<accession>A0ABX7NJF4</accession>